<comment type="caution">
    <text evidence="2">The sequence shown here is derived from an EMBL/GenBank/DDBJ whole genome shotgun (WGS) entry which is preliminary data.</text>
</comment>
<proteinExistence type="predicted"/>
<feature type="region of interest" description="Disordered" evidence="1">
    <location>
        <begin position="67"/>
        <end position="93"/>
    </location>
</feature>
<protein>
    <submittedName>
        <fullName evidence="2">Uncharacterized protein</fullName>
    </submittedName>
</protein>
<evidence type="ECO:0000313" key="3">
    <source>
        <dbReference type="Proteomes" id="UP000324222"/>
    </source>
</evidence>
<reference evidence="2 3" key="1">
    <citation type="submission" date="2019-05" db="EMBL/GenBank/DDBJ databases">
        <title>Another draft genome of Portunus trituberculatus and its Hox gene families provides insights of decapod evolution.</title>
        <authorList>
            <person name="Jeong J.-H."/>
            <person name="Song I."/>
            <person name="Kim S."/>
            <person name="Choi T."/>
            <person name="Kim D."/>
            <person name="Ryu S."/>
            <person name="Kim W."/>
        </authorList>
    </citation>
    <scope>NUCLEOTIDE SEQUENCE [LARGE SCALE GENOMIC DNA]</scope>
    <source>
        <tissue evidence="2">Muscle</tissue>
    </source>
</reference>
<dbReference type="EMBL" id="VSRR010005089">
    <property type="protein sequence ID" value="MPC41523.1"/>
    <property type="molecule type" value="Genomic_DNA"/>
</dbReference>
<dbReference type="AlphaFoldDB" id="A0A5B7F8V9"/>
<dbReference type="Proteomes" id="UP000324222">
    <property type="component" value="Unassembled WGS sequence"/>
</dbReference>
<gene>
    <name evidence="2" type="ORF">E2C01_035119</name>
</gene>
<evidence type="ECO:0000256" key="1">
    <source>
        <dbReference type="SAM" id="MobiDB-lite"/>
    </source>
</evidence>
<sequence length="93" mass="9621">MTGGERPGSGGRAASPASLIAAVLIITASLIPHRQSPPLSPRPFPSHHQPVALLPFIPQPFIHHPLSLPSPEAPLHPSVSSPSLPVSEQAGLN</sequence>
<evidence type="ECO:0000313" key="2">
    <source>
        <dbReference type="EMBL" id="MPC41523.1"/>
    </source>
</evidence>
<name>A0A5B7F8V9_PORTR</name>
<feature type="compositionally biased region" description="Low complexity" evidence="1">
    <location>
        <begin position="75"/>
        <end position="87"/>
    </location>
</feature>
<keyword evidence="3" id="KW-1185">Reference proteome</keyword>
<organism evidence="2 3">
    <name type="scientific">Portunus trituberculatus</name>
    <name type="common">Swimming crab</name>
    <name type="synonym">Neptunus trituberculatus</name>
    <dbReference type="NCBI Taxonomy" id="210409"/>
    <lineage>
        <taxon>Eukaryota</taxon>
        <taxon>Metazoa</taxon>
        <taxon>Ecdysozoa</taxon>
        <taxon>Arthropoda</taxon>
        <taxon>Crustacea</taxon>
        <taxon>Multicrustacea</taxon>
        <taxon>Malacostraca</taxon>
        <taxon>Eumalacostraca</taxon>
        <taxon>Eucarida</taxon>
        <taxon>Decapoda</taxon>
        <taxon>Pleocyemata</taxon>
        <taxon>Brachyura</taxon>
        <taxon>Eubrachyura</taxon>
        <taxon>Portunoidea</taxon>
        <taxon>Portunidae</taxon>
        <taxon>Portuninae</taxon>
        <taxon>Portunus</taxon>
    </lineage>
</organism>
<accession>A0A5B7F8V9</accession>